<evidence type="ECO:0000313" key="2">
    <source>
        <dbReference type="Proteomes" id="UP000002748"/>
    </source>
</evidence>
<dbReference type="HOGENOM" id="CLU_1332762_0_0_1"/>
<dbReference type="KEGG" id="tasa:A1Q1_07930"/>
<sequence>MPTDKHISQLLQRALKGAKRPYLLADHLALTRMGPASISAIRDSGATYVDNPATHWVLQSFQKLSPEGSGGKERAQAASKVLDELVQLNKGADDRLRKVQDAIQERIEKRREGQTDPAANEWFDKFRDQWKKAQPMSISGELDFDGYPDSPASPSPQRYLNSFLSLIDALGEGEIVLVSGSPTIVNNVNKFTEDDGNVQTIVVGED</sequence>
<dbReference type="AlphaFoldDB" id="J6F6K8"/>
<evidence type="ECO:0000313" key="1">
    <source>
        <dbReference type="EMBL" id="EJT50957.1"/>
    </source>
</evidence>
<dbReference type="RefSeq" id="XP_014182389.1">
    <property type="nucleotide sequence ID" value="XM_014326914.1"/>
</dbReference>
<name>J6F6K8_TRIAS</name>
<comment type="caution">
    <text evidence="1">The sequence shown here is derived from an EMBL/GenBank/DDBJ whole genome shotgun (WGS) entry which is preliminary data.</text>
</comment>
<gene>
    <name evidence="1" type="ORF">A1Q1_07930</name>
</gene>
<accession>J6F6K8</accession>
<dbReference type="Proteomes" id="UP000002748">
    <property type="component" value="Unassembled WGS sequence"/>
</dbReference>
<dbReference type="VEuPathDB" id="FungiDB:A1Q1_07930"/>
<reference evidence="1 2" key="1">
    <citation type="journal article" date="2012" name="Eukaryot. Cell">
        <title>Draft genome sequence of CBS 2479, the standard type strain of Trichosporon asahii.</title>
        <authorList>
            <person name="Yang R.Y."/>
            <person name="Li H.T."/>
            <person name="Zhu H."/>
            <person name="Zhou G.P."/>
            <person name="Wang M."/>
            <person name="Wang L."/>
        </authorList>
    </citation>
    <scope>NUCLEOTIDE SEQUENCE [LARGE SCALE GENOMIC DNA]</scope>
    <source>
        <strain evidence="2">ATCC 90039 / CBS 2479 / JCM 2466 / KCTC 7840 / NCYC 2677 / UAMH 7654</strain>
    </source>
</reference>
<organism evidence="1 2">
    <name type="scientific">Trichosporon asahii var. asahii (strain ATCC 90039 / CBS 2479 / JCM 2466 / KCTC 7840 / NBRC 103889/ NCYC 2677 / UAMH 7654)</name>
    <name type="common">Yeast</name>
    <dbReference type="NCBI Taxonomy" id="1186058"/>
    <lineage>
        <taxon>Eukaryota</taxon>
        <taxon>Fungi</taxon>
        <taxon>Dikarya</taxon>
        <taxon>Basidiomycota</taxon>
        <taxon>Agaricomycotina</taxon>
        <taxon>Tremellomycetes</taxon>
        <taxon>Trichosporonales</taxon>
        <taxon>Trichosporonaceae</taxon>
        <taxon>Trichosporon</taxon>
    </lineage>
</organism>
<dbReference type="EMBL" id="ALBS01000080">
    <property type="protein sequence ID" value="EJT50957.1"/>
    <property type="molecule type" value="Genomic_DNA"/>
</dbReference>
<dbReference type="OrthoDB" id="10426290at2759"/>
<protein>
    <submittedName>
        <fullName evidence="1">Uncharacterized protein</fullName>
    </submittedName>
</protein>
<dbReference type="GeneID" id="25991442"/>
<proteinExistence type="predicted"/>